<dbReference type="EMBL" id="OX451737">
    <property type="protein sequence ID" value="CAI8596914.1"/>
    <property type="molecule type" value="Genomic_DNA"/>
</dbReference>
<evidence type="ECO:0000259" key="2">
    <source>
        <dbReference type="PROSITE" id="PS50164"/>
    </source>
</evidence>
<evidence type="ECO:0000313" key="3">
    <source>
        <dbReference type="EMBL" id="CAI8596914.1"/>
    </source>
</evidence>
<dbReference type="InterPro" id="IPR050381">
    <property type="entry name" value="SLX1_endonuclease"/>
</dbReference>
<dbReference type="Gene3D" id="3.40.1440.10">
    <property type="entry name" value="GIY-YIG endonuclease"/>
    <property type="match status" value="1"/>
</dbReference>
<organism evidence="3 4">
    <name type="scientific">Vicia faba</name>
    <name type="common">Broad bean</name>
    <name type="synonym">Faba vulgaris</name>
    <dbReference type="NCBI Taxonomy" id="3906"/>
    <lineage>
        <taxon>Eukaryota</taxon>
        <taxon>Viridiplantae</taxon>
        <taxon>Streptophyta</taxon>
        <taxon>Embryophyta</taxon>
        <taxon>Tracheophyta</taxon>
        <taxon>Spermatophyta</taxon>
        <taxon>Magnoliopsida</taxon>
        <taxon>eudicotyledons</taxon>
        <taxon>Gunneridae</taxon>
        <taxon>Pentapetalae</taxon>
        <taxon>rosids</taxon>
        <taxon>fabids</taxon>
        <taxon>Fabales</taxon>
        <taxon>Fabaceae</taxon>
        <taxon>Papilionoideae</taxon>
        <taxon>50 kb inversion clade</taxon>
        <taxon>NPAAA clade</taxon>
        <taxon>Hologalegina</taxon>
        <taxon>IRL clade</taxon>
        <taxon>Fabeae</taxon>
        <taxon>Vicia</taxon>
    </lineage>
</organism>
<dbReference type="InterPro" id="IPR035901">
    <property type="entry name" value="GIY-YIG_endonuc_sf"/>
</dbReference>
<sequence length="114" mass="12888">MKRKGERSKADAKSSVAQQQEDVQIEIQQINNKDNEGDEGGGGGFFAFYLLTSLSPRFKGHTYIGFTVNPRRRIRQHNGEIGSEAWRTKSKRPWETVLCIYGFPTNVSALQVLI</sequence>
<gene>
    <name evidence="3" type="ORF">VFH_II057280</name>
</gene>
<dbReference type="PANTHER" id="PTHR20208">
    <property type="entry name" value="STRUCTURE-SPECIFIC ENDONUCLEASE SUBUNIT SLX1"/>
    <property type="match status" value="1"/>
</dbReference>
<dbReference type="GO" id="GO:0033557">
    <property type="term" value="C:Slx1-Slx4 complex"/>
    <property type="evidence" value="ECO:0007669"/>
    <property type="project" value="TreeGrafter"/>
</dbReference>
<dbReference type="PANTHER" id="PTHR20208:SF10">
    <property type="entry name" value="STRUCTURE-SPECIFIC ENDONUCLEASE SUBUNIT SLX1"/>
    <property type="match status" value="1"/>
</dbReference>
<dbReference type="Pfam" id="PF01541">
    <property type="entry name" value="GIY-YIG"/>
    <property type="match status" value="1"/>
</dbReference>
<dbReference type="GO" id="GO:0000724">
    <property type="term" value="P:double-strand break repair via homologous recombination"/>
    <property type="evidence" value="ECO:0007669"/>
    <property type="project" value="TreeGrafter"/>
</dbReference>
<dbReference type="GO" id="GO:0008821">
    <property type="term" value="F:crossover junction DNA endonuclease activity"/>
    <property type="evidence" value="ECO:0007669"/>
    <property type="project" value="TreeGrafter"/>
</dbReference>
<keyword evidence="4" id="KW-1185">Reference proteome</keyword>
<reference evidence="3 4" key="1">
    <citation type="submission" date="2023-01" db="EMBL/GenBank/DDBJ databases">
        <authorList>
            <person name="Kreplak J."/>
        </authorList>
    </citation>
    <scope>NUCLEOTIDE SEQUENCE [LARGE SCALE GENOMIC DNA]</scope>
</reference>
<accession>A0AAV0ZGU7</accession>
<dbReference type="GO" id="GO:0017108">
    <property type="term" value="F:5'-flap endonuclease activity"/>
    <property type="evidence" value="ECO:0007669"/>
    <property type="project" value="TreeGrafter"/>
</dbReference>
<feature type="domain" description="GIY-YIG" evidence="2">
    <location>
        <begin position="44"/>
        <end position="114"/>
    </location>
</feature>
<dbReference type="Proteomes" id="UP001157006">
    <property type="component" value="Chromosome 2"/>
</dbReference>
<dbReference type="CDD" id="cd10455">
    <property type="entry name" value="GIY-YIG_SLX1"/>
    <property type="match status" value="1"/>
</dbReference>
<evidence type="ECO:0000256" key="1">
    <source>
        <dbReference type="SAM" id="MobiDB-lite"/>
    </source>
</evidence>
<name>A0AAV0ZGU7_VICFA</name>
<feature type="region of interest" description="Disordered" evidence="1">
    <location>
        <begin position="1"/>
        <end position="21"/>
    </location>
</feature>
<evidence type="ECO:0000313" key="4">
    <source>
        <dbReference type="Proteomes" id="UP001157006"/>
    </source>
</evidence>
<dbReference type="AlphaFoldDB" id="A0AAV0ZGU7"/>
<dbReference type="InterPro" id="IPR000305">
    <property type="entry name" value="GIY-YIG_endonuc"/>
</dbReference>
<proteinExistence type="predicted"/>
<protein>
    <recommendedName>
        <fullName evidence="2">GIY-YIG domain-containing protein</fullName>
    </recommendedName>
</protein>
<dbReference type="PROSITE" id="PS50164">
    <property type="entry name" value="GIY_YIG"/>
    <property type="match status" value="1"/>
</dbReference>